<evidence type="ECO:0000256" key="2">
    <source>
        <dbReference type="SAM" id="MobiDB-lite"/>
    </source>
</evidence>
<evidence type="ECO:0000313" key="3">
    <source>
        <dbReference type="EMBL" id="WOC12755.1"/>
    </source>
</evidence>
<feature type="compositionally biased region" description="Low complexity" evidence="2">
    <location>
        <begin position="196"/>
        <end position="208"/>
    </location>
</feature>
<sequence length="208" mass="21580">MSTAERTLPTPLFAVVGAGDAAVQEVKDAVAELRTRISGLPEEVPTLDELRGKLTADELRKLADPYIETATGLYNSFAERGETTVARLRENTVVAENITRVEKAYNDAVDLTEDALGAVSSQTRAVGERAAGLVGRAADQVEDAAVDLAEASDKAEAVAEQVEKASAKVKADSVAAAQKVAGAAGTVEAKARPAAKKAAPARKPAAKK</sequence>
<proteinExistence type="predicted"/>
<gene>
    <name evidence="3" type="ORF">MP11Mi_18460</name>
</gene>
<dbReference type="RefSeq" id="WP_420041967.1">
    <property type="nucleotide sequence ID" value="NZ_CP128986.1"/>
</dbReference>
<name>A0AA97CX22_9ACTN</name>
<evidence type="ECO:0000256" key="1">
    <source>
        <dbReference type="SAM" id="Coils"/>
    </source>
</evidence>
<accession>A0AA97CX22</accession>
<protein>
    <recommendedName>
        <fullName evidence="4">Heparin-binding hemagglutinin</fullName>
    </recommendedName>
</protein>
<feature type="region of interest" description="Disordered" evidence="2">
    <location>
        <begin position="182"/>
        <end position="208"/>
    </location>
</feature>
<dbReference type="EMBL" id="CP128986">
    <property type="protein sequence ID" value="WOC12755.1"/>
    <property type="molecule type" value="Genomic_DNA"/>
</dbReference>
<dbReference type="AlphaFoldDB" id="A0AA97CX22"/>
<keyword evidence="1" id="KW-0175">Coiled coil</keyword>
<organism evidence="3">
    <name type="scientific">Gordonia sp. MP11Mi</name>
    <dbReference type="NCBI Taxonomy" id="3022769"/>
    <lineage>
        <taxon>Bacteria</taxon>
        <taxon>Bacillati</taxon>
        <taxon>Actinomycetota</taxon>
        <taxon>Actinomycetes</taxon>
        <taxon>Mycobacteriales</taxon>
        <taxon>Gordoniaceae</taxon>
        <taxon>Gordonia</taxon>
    </lineage>
</organism>
<evidence type="ECO:0008006" key="4">
    <source>
        <dbReference type="Google" id="ProtNLM"/>
    </source>
</evidence>
<feature type="coiled-coil region" evidence="1">
    <location>
        <begin position="141"/>
        <end position="168"/>
    </location>
</feature>
<reference evidence="3" key="1">
    <citation type="submission" date="2023-06" db="EMBL/GenBank/DDBJ databases">
        <title>Gordonia sp. nov. and Pseudochrobactrum sp. nov., two species isolated from the burying beetle Nicrophorus vespilloides.</title>
        <authorList>
            <person name="Poehlein A."/>
            <person name="Guzman J."/>
            <person name="Daniel R."/>
            <person name="Vilcinskas A."/>
        </authorList>
    </citation>
    <scope>NUCLEOTIDE SEQUENCE</scope>
    <source>
        <strain evidence="3">MP11Mi</strain>
    </source>
</reference>